<name>A0A2G8SA28_9APHY</name>
<evidence type="ECO:0000313" key="2">
    <source>
        <dbReference type="Proteomes" id="UP000230002"/>
    </source>
</evidence>
<accession>A0A2G8SA28</accession>
<keyword evidence="2" id="KW-1185">Reference proteome</keyword>
<dbReference type="Proteomes" id="UP000230002">
    <property type="component" value="Unassembled WGS sequence"/>
</dbReference>
<gene>
    <name evidence="1" type="ORF">GSI_07298</name>
</gene>
<dbReference type="EMBL" id="AYKW01000014">
    <property type="protein sequence ID" value="PIL30597.1"/>
    <property type="molecule type" value="Genomic_DNA"/>
</dbReference>
<sequence length="118" mass="13328">MVASVIGHGTATVFRPASNSTRAEPDLGIFVRHKKAWNWRHLGHNVWDRFDGHKRPTRNPTDLPTRSLFSLFDTRNARDAALRLVPLTVKDSQLVVSPDNLTIRPISDPRLKPTSRIA</sequence>
<proteinExistence type="predicted"/>
<dbReference type="AlphaFoldDB" id="A0A2G8SA28"/>
<protein>
    <submittedName>
        <fullName evidence="1">Uncharacterized protein</fullName>
    </submittedName>
</protein>
<evidence type="ECO:0000313" key="1">
    <source>
        <dbReference type="EMBL" id="PIL30597.1"/>
    </source>
</evidence>
<comment type="caution">
    <text evidence="1">The sequence shown here is derived from an EMBL/GenBank/DDBJ whole genome shotgun (WGS) entry which is preliminary data.</text>
</comment>
<organism evidence="1 2">
    <name type="scientific">Ganoderma sinense ZZ0214-1</name>
    <dbReference type="NCBI Taxonomy" id="1077348"/>
    <lineage>
        <taxon>Eukaryota</taxon>
        <taxon>Fungi</taxon>
        <taxon>Dikarya</taxon>
        <taxon>Basidiomycota</taxon>
        <taxon>Agaricomycotina</taxon>
        <taxon>Agaricomycetes</taxon>
        <taxon>Polyporales</taxon>
        <taxon>Polyporaceae</taxon>
        <taxon>Ganoderma</taxon>
    </lineage>
</organism>
<reference evidence="1 2" key="1">
    <citation type="journal article" date="2015" name="Sci. Rep.">
        <title>Chromosome-level genome map provides insights into diverse defense mechanisms in the medicinal fungus Ganoderma sinense.</title>
        <authorList>
            <person name="Zhu Y."/>
            <person name="Xu J."/>
            <person name="Sun C."/>
            <person name="Zhou S."/>
            <person name="Xu H."/>
            <person name="Nelson D.R."/>
            <person name="Qian J."/>
            <person name="Song J."/>
            <person name="Luo H."/>
            <person name="Xiang L."/>
            <person name="Li Y."/>
            <person name="Xu Z."/>
            <person name="Ji A."/>
            <person name="Wang L."/>
            <person name="Lu S."/>
            <person name="Hayward A."/>
            <person name="Sun W."/>
            <person name="Li X."/>
            <person name="Schwartz D.C."/>
            <person name="Wang Y."/>
            <person name="Chen S."/>
        </authorList>
    </citation>
    <scope>NUCLEOTIDE SEQUENCE [LARGE SCALE GENOMIC DNA]</scope>
    <source>
        <strain evidence="1 2">ZZ0214-1</strain>
    </source>
</reference>